<feature type="domain" description="BTB" evidence="1">
    <location>
        <begin position="20"/>
        <end position="79"/>
    </location>
</feature>
<evidence type="ECO:0000259" key="1">
    <source>
        <dbReference type="PROSITE" id="PS50097"/>
    </source>
</evidence>
<protein>
    <recommendedName>
        <fullName evidence="1">BTB domain-containing protein</fullName>
    </recommendedName>
</protein>
<name>A0A060SRG9_PYCCI</name>
<dbReference type="Proteomes" id="UP000029665">
    <property type="component" value="Unassembled WGS sequence"/>
</dbReference>
<dbReference type="InterPro" id="IPR000210">
    <property type="entry name" value="BTB/POZ_dom"/>
</dbReference>
<dbReference type="CDD" id="cd18186">
    <property type="entry name" value="BTB_POZ_ZBTB_KLHL-like"/>
    <property type="match status" value="1"/>
</dbReference>
<gene>
    <name evidence="2" type="ORF">BN946_scf184281.g17</name>
</gene>
<reference evidence="2" key="1">
    <citation type="submission" date="2014-01" db="EMBL/GenBank/DDBJ databases">
        <title>The genome of the white-rot fungus Pycnoporus cinnabarinus: a basidiomycete model with a versatile arsenal for lignocellulosic biomass breakdown.</title>
        <authorList>
            <person name="Levasseur A."/>
            <person name="Lomascolo A."/>
            <person name="Ruiz-Duenas F.J."/>
            <person name="Uzan E."/>
            <person name="Piumi F."/>
            <person name="Kues U."/>
            <person name="Ram A.F.J."/>
            <person name="Murat C."/>
            <person name="Haon M."/>
            <person name="Benoit I."/>
            <person name="Arfi Y."/>
            <person name="Chevret D."/>
            <person name="Drula E."/>
            <person name="Kwon M.J."/>
            <person name="Gouret P."/>
            <person name="Lesage-Meessen L."/>
            <person name="Lombard V."/>
            <person name="Mariette J."/>
            <person name="Noirot C."/>
            <person name="Park J."/>
            <person name="Patyshakuliyeva A."/>
            <person name="Wieneger R.A.B."/>
            <person name="Wosten H.A.B."/>
            <person name="Martin F."/>
            <person name="Coutinho P.M."/>
            <person name="de Vries R."/>
            <person name="Martinez A.T."/>
            <person name="Klopp C."/>
            <person name="Pontarotti P."/>
            <person name="Henrissat B."/>
            <person name="Record E."/>
        </authorList>
    </citation>
    <scope>NUCLEOTIDE SEQUENCE [LARGE SCALE GENOMIC DNA]</scope>
    <source>
        <strain evidence="2">BRFM137</strain>
    </source>
</reference>
<comment type="caution">
    <text evidence="2">The sequence shown here is derived from an EMBL/GenBank/DDBJ whole genome shotgun (WGS) entry which is preliminary data.</text>
</comment>
<dbReference type="SMART" id="SM00225">
    <property type="entry name" value="BTB"/>
    <property type="match status" value="1"/>
</dbReference>
<dbReference type="Pfam" id="PF00651">
    <property type="entry name" value="BTB"/>
    <property type="match status" value="1"/>
</dbReference>
<accession>A0A060SRG9</accession>
<dbReference type="HOGENOM" id="CLU_052397_3_0_1"/>
<dbReference type="AlphaFoldDB" id="A0A060SRG9"/>
<dbReference type="PROSITE" id="PS50097">
    <property type="entry name" value="BTB"/>
    <property type="match status" value="1"/>
</dbReference>
<dbReference type="STRING" id="5643.A0A060SRG9"/>
<evidence type="ECO:0000313" key="2">
    <source>
        <dbReference type="EMBL" id="CDO76970.1"/>
    </source>
</evidence>
<keyword evidence="3" id="KW-1185">Reference proteome</keyword>
<evidence type="ECO:0000313" key="3">
    <source>
        <dbReference type="Proteomes" id="UP000029665"/>
    </source>
</evidence>
<proteinExistence type="predicted"/>
<dbReference type="EMBL" id="CCBP010000434">
    <property type="protein sequence ID" value="CDO76970.1"/>
    <property type="molecule type" value="Genomic_DNA"/>
</dbReference>
<dbReference type="Gene3D" id="3.30.710.10">
    <property type="entry name" value="Potassium Channel Kv1.1, Chain A"/>
    <property type="match status" value="1"/>
</dbReference>
<sequence>MSGSAVSLPSVWAPFDDTDADVMLRSSDGIDFWVYKVVLAKASSVFRDMFTFPDTATKRQVVELTEKANTLEHLLCLCYLVQRLRFASLKAIALVLEAAKKYAMVSVTITLGDALLRFKSTEPLRVYALAYTHALTDVARASAARSREDP</sequence>
<dbReference type="SUPFAM" id="SSF54695">
    <property type="entry name" value="POZ domain"/>
    <property type="match status" value="1"/>
</dbReference>
<organism evidence="2 3">
    <name type="scientific">Pycnoporus cinnabarinus</name>
    <name type="common">Cinnabar-red polypore</name>
    <name type="synonym">Trametes cinnabarina</name>
    <dbReference type="NCBI Taxonomy" id="5643"/>
    <lineage>
        <taxon>Eukaryota</taxon>
        <taxon>Fungi</taxon>
        <taxon>Dikarya</taxon>
        <taxon>Basidiomycota</taxon>
        <taxon>Agaricomycotina</taxon>
        <taxon>Agaricomycetes</taxon>
        <taxon>Polyporales</taxon>
        <taxon>Polyporaceae</taxon>
        <taxon>Trametes</taxon>
    </lineage>
</organism>
<dbReference type="OMA" id="TCEEDHA"/>
<dbReference type="InterPro" id="IPR011333">
    <property type="entry name" value="SKP1/BTB/POZ_sf"/>
</dbReference>
<dbReference type="OrthoDB" id="3357985at2759"/>